<name>A0ABS7FDV9_9NEIS</name>
<organism evidence="4 5">
    <name type="scientific">Chromobacterium subtsugae</name>
    <dbReference type="NCBI Taxonomy" id="251747"/>
    <lineage>
        <taxon>Bacteria</taxon>
        <taxon>Pseudomonadati</taxon>
        <taxon>Pseudomonadota</taxon>
        <taxon>Betaproteobacteria</taxon>
        <taxon>Neisseriales</taxon>
        <taxon>Chromobacteriaceae</taxon>
        <taxon>Chromobacterium</taxon>
    </lineage>
</organism>
<gene>
    <name evidence="4" type="ORF">KIF53_11505</name>
</gene>
<dbReference type="InterPro" id="IPR001647">
    <property type="entry name" value="HTH_TetR"/>
</dbReference>
<dbReference type="Pfam" id="PF17918">
    <property type="entry name" value="TetR_C_15"/>
    <property type="match status" value="1"/>
</dbReference>
<reference evidence="4 5" key="1">
    <citation type="submission" date="2021-05" db="EMBL/GenBank/DDBJ databases">
        <title>Draft Whole Genome Sequencing Of Biosensor Chromobacterium violaceum Strain CV026 Reveals A Regulatory RNA In Chromobacterium violaceum Phenotype Regulatory Network.</title>
        <authorList>
            <person name="Hong K.W."/>
            <person name="Chan K.G."/>
            <person name="Chang C.-Y."/>
        </authorList>
    </citation>
    <scope>NUCLEOTIDE SEQUENCE [LARGE SCALE GENOMIC DNA]</scope>
    <source>
        <strain evidence="4 5">ATCC 31532</strain>
    </source>
</reference>
<dbReference type="PANTHER" id="PTHR30055:SF201">
    <property type="entry name" value="TRANSCRIPTIONAL REGULATORY PROTEIN"/>
    <property type="match status" value="1"/>
</dbReference>
<dbReference type="Proteomes" id="UP000711178">
    <property type="component" value="Unassembled WGS sequence"/>
</dbReference>
<dbReference type="SUPFAM" id="SSF48498">
    <property type="entry name" value="Tetracyclin repressor-like, C-terminal domain"/>
    <property type="match status" value="1"/>
</dbReference>
<dbReference type="PROSITE" id="PS50977">
    <property type="entry name" value="HTH_TETR_2"/>
    <property type="match status" value="1"/>
</dbReference>
<dbReference type="InterPro" id="IPR036271">
    <property type="entry name" value="Tet_transcr_reg_TetR-rel_C_sf"/>
</dbReference>
<dbReference type="Pfam" id="PF00440">
    <property type="entry name" value="TetR_N"/>
    <property type="match status" value="1"/>
</dbReference>
<accession>A0ABS7FDV9</accession>
<dbReference type="InterPro" id="IPR050109">
    <property type="entry name" value="HTH-type_TetR-like_transc_reg"/>
</dbReference>
<dbReference type="GeneID" id="89683980"/>
<keyword evidence="5" id="KW-1185">Reference proteome</keyword>
<comment type="caution">
    <text evidence="4">The sequence shown here is derived from an EMBL/GenBank/DDBJ whole genome shotgun (WGS) entry which is preliminary data.</text>
</comment>
<proteinExistence type="predicted"/>
<keyword evidence="1 2" id="KW-0238">DNA-binding</keyword>
<dbReference type="RefSeq" id="WP_043578488.1">
    <property type="nucleotide sequence ID" value="NZ_CP142381.1"/>
</dbReference>
<sequence length="209" mass="22697">MSIRISGPRLAMRKAPRQARSRATVDVIVEAGARVLGARGWGGFTTSEVAGVAGVSIGSLYQYFPNKIVLVDAIRRRHFDEVLAALQRVCDGLGRPECPLERLVDGMIAVHGGCPALHRALLDVPVPDEMRAAGDAFQAEYLRRYRAIVAGCRGVARDEDDELAAQTISSAIEGVVHNAARRGRLAEAGVRRELVRLLRAYLGDCREGR</sequence>
<dbReference type="InterPro" id="IPR009057">
    <property type="entry name" value="Homeodomain-like_sf"/>
</dbReference>
<dbReference type="PRINTS" id="PR00455">
    <property type="entry name" value="HTHTETR"/>
</dbReference>
<dbReference type="SUPFAM" id="SSF46689">
    <property type="entry name" value="Homeodomain-like"/>
    <property type="match status" value="1"/>
</dbReference>
<feature type="DNA-binding region" description="H-T-H motif" evidence="2">
    <location>
        <begin position="45"/>
        <end position="64"/>
    </location>
</feature>
<protein>
    <submittedName>
        <fullName evidence="4">TetR/AcrR family transcriptional regulator</fullName>
    </submittedName>
</protein>
<evidence type="ECO:0000313" key="4">
    <source>
        <dbReference type="EMBL" id="MBW8288252.1"/>
    </source>
</evidence>
<evidence type="ECO:0000259" key="3">
    <source>
        <dbReference type="PROSITE" id="PS50977"/>
    </source>
</evidence>
<dbReference type="EMBL" id="JAHDTB010000009">
    <property type="protein sequence ID" value="MBW8288252.1"/>
    <property type="molecule type" value="Genomic_DNA"/>
</dbReference>
<dbReference type="InterPro" id="IPR041669">
    <property type="entry name" value="TetR_C_15"/>
</dbReference>
<evidence type="ECO:0000256" key="2">
    <source>
        <dbReference type="PROSITE-ProRule" id="PRU00335"/>
    </source>
</evidence>
<feature type="domain" description="HTH tetR-type" evidence="3">
    <location>
        <begin position="22"/>
        <end position="82"/>
    </location>
</feature>
<evidence type="ECO:0000313" key="5">
    <source>
        <dbReference type="Proteomes" id="UP000711178"/>
    </source>
</evidence>
<dbReference type="PANTHER" id="PTHR30055">
    <property type="entry name" value="HTH-TYPE TRANSCRIPTIONAL REGULATOR RUTR"/>
    <property type="match status" value="1"/>
</dbReference>
<evidence type="ECO:0000256" key="1">
    <source>
        <dbReference type="ARBA" id="ARBA00023125"/>
    </source>
</evidence>
<dbReference type="Gene3D" id="1.10.357.10">
    <property type="entry name" value="Tetracycline Repressor, domain 2"/>
    <property type="match status" value="1"/>
</dbReference>